<evidence type="ECO:0000256" key="2">
    <source>
        <dbReference type="SAM" id="Phobius"/>
    </source>
</evidence>
<dbReference type="InterPro" id="IPR021550">
    <property type="entry name" value="DUF2897"/>
</dbReference>
<reference evidence="3 4" key="1">
    <citation type="journal article" date="2011" name="Front. Microbiol.">
        <title>Genomic signatures of strain selection and enhancement in Bacillus atrophaeus var. globigii, a historical biowarfare simulant.</title>
        <authorList>
            <person name="Gibbons H.S."/>
            <person name="Broomall S.M."/>
            <person name="McNew L.A."/>
            <person name="Daligault H."/>
            <person name="Chapman C."/>
            <person name="Bruce D."/>
            <person name="Karavis M."/>
            <person name="Krepps M."/>
            <person name="McGregor P.A."/>
            <person name="Hong C."/>
            <person name="Park K.H."/>
            <person name="Akmal A."/>
            <person name="Feldman A."/>
            <person name="Lin J.S."/>
            <person name="Chang W.E."/>
            <person name="Higgs B.W."/>
            <person name="Demirev P."/>
            <person name="Lindquist J."/>
            <person name="Liem A."/>
            <person name="Fochler E."/>
            <person name="Read T.D."/>
            <person name="Tapia R."/>
            <person name="Johnson S."/>
            <person name="Bishop-Lilly K.A."/>
            <person name="Detter C."/>
            <person name="Han C."/>
            <person name="Sozhamannan S."/>
            <person name="Rosenzweig C.N."/>
            <person name="Skowronski E.W."/>
        </authorList>
    </citation>
    <scope>NUCLEOTIDE SEQUENCE [LARGE SCALE GENOMIC DNA]</scope>
    <source>
        <strain evidence="3 4">CL-SP19</strain>
    </source>
</reference>
<keyword evidence="2" id="KW-0812">Transmembrane</keyword>
<keyword evidence="4" id="KW-1185">Reference proteome</keyword>
<evidence type="ECO:0000313" key="4">
    <source>
        <dbReference type="Proteomes" id="UP000287908"/>
    </source>
</evidence>
<feature type="region of interest" description="Disordered" evidence="1">
    <location>
        <begin position="31"/>
        <end position="66"/>
    </location>
</feature>
<feature type="compositionally biased region" description="Basic and acidic residues" evidence="1">
    <location>
        <begin position="34"/>
        <end position="47"/>
    </location>
</feature>
<organism evidence="3 4">
    <name type="scientific">Idiomarina seosinensis</name>
    <dbReference type="NCBI Taxonomy" id="281739"/>
    <lineage>
        <taxon>Bacteria</taxon>
        <taxon>Pseudomonadati</taxon>
        <taxon>Pseudomonadota</taxon>
        <taxon>Gammaproteobacteria</taxon>
        <taxon>Alteromonadales</taxon>
        <taxon>Idiomarinaceae</taxon>
        <taxon>Idiomarina</taxon>
    </lineage>
</organism>
<evidence type="ECO:0000256" key="1">
    <source>
        <dbReference type="SAM" id="MobiDB-lite"/>
    </source>
</evidence>
<feature type="transmembrane region" description="Helical" evidence="2">
    <location>
        <begin position="6"/>
        <end position="24"/>
    </location>
</feature>
<dbReference type="AlphaFoldDB" id="A0A432ZIF2"/>
<name>A0A432ZIF2_9GAMM</name>
<gene>
    <name evidence="3" type="ORF">CWI81_04485</name>
</gene>
<keyword evidence="2" id="KW-1133">Transmembrane helix</keyword>
<evidence type="ECO:0000313" key="3">
    <source>
        <dbReference type="EMBL" id="RUO77741.1"/>
    </source>
</evidence>
<dbReference type="Pfam" id="PF11446">
    <property type="entry name" value="DUF2897"/>
    <property type="match status" value="1"/>
</dbReference>
<keyword evidence="2" id="KW-0472">Membrane</keyword>
<protein>
    <submittedName>
        <fullName evidence="3">DUF2897 domain-containing protein</fullName>
    </submittedName>
</protein>
<dbReference type="EMBL" id="PIQF01000001">
    <property type="protein sequence ID" value="RUO77741.1"/>
    <property type="molecule type" value="Genomic_DNA"/>
</dbReference>
<sequence>MDQHLVWLIIVLVVGVIASNLMVLKYTSKFKWPTPKDDNDRNEKTPDEDSTDVGSVKTNRDDKRSG</sequence>
<dbReference type="RefSeq" id="WP_126784011.1">
    <property type="nucleotide sequence ID" value="NZ_PIQF01000001.1"/>
</dbReference>
<accession>A0A432ZIF2</accession>
<dbReference type="OrthoDB" id="6241347at2"/>
<proteinExistence type="predicted"/>
<comment type="caution">
    <text evidence="3">The sequence shown here is derived from an EMBL/GenBank/DDBJ whole genome shotgun (WGS) entry which is preliminary data.</text>
</comment>
<dbReference type="Proteomes" id="UP000287908">
    <property type="component" value="Unassembled WGS sequence"/>
</dbReference>